<accession>A0AAQ3PYU6</accession>
<organism evidence="1 2">
    <name type="scientific">Canna indica</name>
    <name type="common">Indian-shot</name>
    <dbReference type="NCBI Taxonomy" id="4628"/>
    <lineage>
        <taxon>Eukaryota</taxon>
        <taxon>Viridiplantae</taxon>
        <taxon>Streptophyta</taxon>
        <taxon>Embryophyta</taxon>
        <taxon>Tracheophyta</taxon>
        <taxon>Spermatophyta</taxon>
        <taxon>Magnoliopsida</taxon>
        <taxon>Liliopsida</taxon>
        <taxon>Zingiberales</taxon>
        <taxon>Cannaceae</taxon>
        <taxon>Canna</taxon>
    </lineage>
</organism>
<dbReference type="AlphaFoldDB" id="A0AAQ3PYU6"/>
<dbReference type="EMBL" id="CP136890">
    <property type="protein sequence ID" value="WOK91360.1"/>
    <property type="molecule type" value="Genomic_DNA"/>
</dbReference>
<gene>
    <name evidence="1" type="ORF">Cni_G00051</name>
</gene>
<reference evidence="1 2" key="1">
    <citation type="submission" date="2023-10" db="EMBL/GenBank/DDBJ databases">
        <title>Chromosome-scale genome assembly provides insights into flower coloration mechanisms of Canna indica.</title>
        <authorList>
            <person name="Li C."/>
        </authorList>
    </citation>
    <scope>NUCLEOTIDE SEQUENCE [LARGE SCALE GENOMIC DNA]</scope>
    <source>
        <tissue evidence="1">Flower</tissue>
    </source>
</reference>
<protein>
    <submittedName>
        <fullName evidence="1">Uncharacterized protein</fullName>
    </submittedName>
</protein>
<sequence>MGNCNVKGGTTVIGAGCDGGAKAEAYVSVPETIKEVKLEAPKRVKDIISSAASHSPAKASGPWRNDEAFKKLQLLPSPEKGVWRVRMAISSEQLAEILSEQAYTEDMIERMRKFANAAEPAQKLPKSKKLVADWRSQCEEIIFPC</sequence>
<evidence type="ECO:0000313" key="2">
    <source>
        <dbReference type="Proteomes" id="UP001327560"/>
    </source>
</evidence>
<keyword evidence="2" id="KW-1185">Reference proteome</keyword>
<proteinExistence type="predicted"/>
<name>A0AAQ3PYU6_9LILI</name>
<dbReference type="Proteomes" id="UP001327560">
    <property type="component" value="Chromosome 1"/>
</dbReference>
<evidence type="ECO:0000313" key="1">
    <source>
        <dbReference type="EMBL" id="WOK91360.1"/>
    </source>
</evidence>